<dbReference type="Pfam" id="PF00440">
    <property type="entry name" value="TetR_N"/>
    <property type="match status" value="1"/>
</dbReference>
<dbReference type="PANTHER" id="PTHR47506:SF10">
    <property type="entry name" value="TRANSCRIPTIONAL REGULATORY PROTEIN"/>
    <property type="match status" value="1"/>
</dbReference>
<evidence type="ECO:0000313" key="6">
    <source>
        <dbReference type="EMBL" id="GGO79591.1"/>
    </source>
</evidence>
<dbReference type="InterPro" id="IPR001647">
    <property type="entry name" value="HTH_TetR"/>
</dbReference>
<accession>A0A918DR40</accession>
<dbReference type="PRINTS" id="PR00455">
    <property type="entry name" value="HTHTETR"/>
</dbReference>
<dbReference type="AlphaFoldDB" id="A0A918DR40"/>
<proteinExistence type="predicted"/>
<dbReference type="SUPFAM" id="SSF46689">
    <property type="entry name" value="Homeodomain-like"/>
    <property type="match status" value="1"/>
</dbReference>
<evidence type="ECO:0000259" key="5">
    <source>
        <dbReference type="PROSITE" id="PS50977"/>
    </source>
</evidence>
<sequence length="204" mass="22803">MARPAEFDRNEVLDIAMEVFWHHGYCDTSISMLVQATGLKPGSLYGAFGSKHALFLEALDLYARRRLHWIHDILASATRPLDAIGEMLRSLRQKLGSAPRGRGGMLTKTQVTIGAHDEAIRDCICHYVDQIQQLFEQTLERARQCGDLPQSSCPRSLALLISNSIEGLWVMNSRQVAPEVYDSILLQLQRAIAPDYAWPALDAA</sequence>
<evidence type="ECO:0000256" key="1">
    <source>
        <dbReference type="ARBA" id="ARBA00023015"/>
    </source>
</evidence>
<comment type="caution">
    <text evidence="6">The sequence shown here is derived from an EMBL/GenBank/DDBJ whole genome shotgun (WGS) entry which is preliminary data.</text>
</comment>
<dbReference type="InterPro" id="IPR009057">
    <property type="entry name" value="Homeodomain-like_sf"/>
</dbReference>
<name>A0A918DR40_9GAMM</name>
<keyword evidence="2 4" id="KW-0238">DNA-binding</keyword>
<dbReference type="InterPro" id="IPR036271">
    <property type="entry name" value="Tet_transcr_reg_TetR-rel_C_sf"/>
</dbReference>
<dbReference type="Gene3D" id="1.10.10.60">
    <property type="entry name" value="Homeodomain-like"/>
    <property type="match status" value="1"/>
</dbReference>
<keyword evidence="3" id="KW-0804">Transcription</keyword>
<dbReference type="Proteomes" id="UP000599578">
    <property type="component" value="Unassembled WGS sequence"/>
</dbReference>
<dbReference type="PANTHER" id="PTHR47506">
    <property type="entry name" value="TRANSCRIPTIONAL REGULATORY PROTEIN"/>
    <property type="match status" value="1"/>
</dbReference>
<dbReference type="Gene3D" id="1.10.357.10">
    <property type="entry name" value="Tetracycline Repressor, domain 2"/>
    <property type="match status" value="1"/>
</dbReference>
<dbReference type="PROSITE" id="PS50977">
    <property type="entry name" value="HTH_TETR_2"/>
    <property type="match status" value="1"/>
</dbReference>
<dbReference type="GO" id="GO:0003677">
    <property type="term" value="F:DNA binding"/>
    <property type="evidence" value="ECO:0007669"/>
    <property type="project" value="UniProtKB-UniRule"/>
</dbReference>
<evidence type="ECO:0000256" key="2">
    <source>
        <dbReference type="ARBA" id="ARBA00023125"/>
    </source>
</evidence>
<protein>
    <submittedName>
        <fullName evidence="6">TetR family transcriptional regulator</fullName>
    </submittedName>
</protein>
<dbReference type="EMBL" id="BMLT01000003">
    <property type="protein sequence ID" value="GGO79591.1"/>
    <property type="molecule type" value="Genomic_DNA"/>
</dbReference>
<reference evidence="6 7" key="1">
    <citation type="journal article" date="2014" name="Int. J. Syst. Evol. Microbiol.">
        <title>Complete genome sequence of Corynebacterium casei LMG S-19264T (=DSM 44701T), isolated from a smear-ripened cheese.</title>
        <authorList>
            <consortium name="US DOE Joint Genome Institute (JGI-PGF)"/>
            <person name="Walter F."/>
            <person name="Albersmeier A."/>
            <person name="Kalinowski J."/>
            <person name="Ruckert C."/>
        </authorList>
    </citation>
    <scope>NUCLEOTIDE SEQUENCE [LARGE SCALE GENOMIC DNA]</scope>
    <source>
        <strain evidence="6 7">CGMCC 1.7286</strain>
    </source>
</reference>
<feature type="domain" description="HTH tetR-type" evidence="5">
    <location>
        <begin position="6"/>
        <end position="66"/>
    </location>
</feature>
<gene>
    <name evidence="6" type="ORF">GCM10011348_14250</name>
</gene>
<organism evidence="6 7">
    <name type="scientific">Marinobacterium nitratireducens</name>
    <dbReference type="NCBI Taxonomy" id="518897"/>
    <lineage>
        <taxon>Bacteria</taxon>
        <taxon>Pseudomonadati</taxon>
        <taxon>Pseudomonadota</taxon>
        <taxon>Gammaproteobacteria</taxon>
        <taxon>Oceanospirillales</taxon>
        <taxon>Oceanospirillaceae</taxon>
        <taxon>Marinobacterium</taxon>
    </lineage>
</organism>
<dbReference type="RefSeq" id="WP_188859863.1">
    <property type="nucleotide sequence ID" value="NZ_BMLT01000003.1"/>
</dbReference>
<evidence type="ECO:0000313" key="7">
    <source>
        <dbReference type="Proteomes" id="UP000599578"/>
    </source>
</evidence>
<dbReference type="SUPFAM" id="SSF48498">
    <property type="entry name" value="Tetracyclin repressor-like, C-terminal domain"/>
    <property type="match status" value="1"/>
</dbReference>
<evidence type="ECO:0000256" key="3">
    <source>
        <dbReference type="ARBA" id="ARBA00023163"/>
    </source>
</evidence>
<keyword evidence="1" id="KW-0805">Transcription regulation</keyword>
<feature type="DNA-binding region" description="H-T-H motif" evidence="4">
    <location>
        <begin position="29"/>
        <end position="48"/>
    </location>
</feature>
<evidence type="ECO:0000256" key="4">
    <source>
        <dbReference type="PROSITE-ProRule" id="PRU00335"/>
    </source>
</evidence>
<keyword evidence="7" id="KW-1185">Reference proteome</keyword>